<dbReference type="PANTHER" id="PTHR10788:SF75">
    <property type="entry name" value="SYNTHASE SUBUNIT OF TREHALOSE-6-PHOSPHATE SYNTHASE_PHOSPHATASE COMPLEX (EUROFUNG)"/>
    <property type="match status" value="1"/>
</dbReference>
<evidence type="ECO:0000256" key="2">
    <source>
        <dbReference type="ARBA" id="ARBA00022676"/>
    </source>
</evidence>
<name>A0A0B8N627_TALPI</name>
<protein>
    <recommendedName>
        <fullName evidence="1">alpha,alpha-trehalose-phosphate synthase (UDP-forming)</fullName>
        <ecNumber evidence="1">2.4.1.15</ecNumber>
    </recommendedName>
</protein>
<dbReference type="InterPro" id="IPR002347">
    <property type="entry name" value="SDR_fam"/>
</dbReference>
<dbReference type="GO" id="GO:0003825">
    <property type="term" value="F:alpha,alpha-trehalose-phosphate synthase (UDP-forming) activity"/>
    <property type="evidence" value="ECO:0007669"/>
    <property type="project" value="UniProtKB-EC"/>
</dbReference>
<evidence type="ECO:0000313" key="5">
    <source>
        <dbReference type="EMBL" id="GAM42119.1"/>
    </source>
</evidence>
<keyword evidence="2" id="KW-0328">Glycosyltransferase</keyword>
<dbReference type="SUPFAM" id="SSF53756">
    <property type="entry name" value="UDP-Glycosyltransferase/glycogen phosphorylase"/>
    <property type="match status" value="1"/>
</dbReference>
<dbReference type="GO" id="GO:0005946">
    <property type="term" value="C:alpha,alpha-trehalose-phosphate synthase complex (UDP-forming)"/>
    <property type="evidence" value="ECO:0007669"/>
    <property type="project" value="TreeGrafter"/>
</dbReference>
<dbReference type="CDD" id="cd03788">
    <property type="entry name" value="GT20_TPS"/>
    <property type="match status" value="1"/>
</dbReference>
<dbReference type="Gene3D" id="3.40.50.720">
    <property type="entry name" value="NAD(P)-binding Rossmann-like Domain"/>
    <property type="match status" value="1"/>
</dbReference>
<evidence type="ECO:0000256" key="3">
    <source>
        <dbReference type="ARBA" id="ARBA00022679"/>
    </source>
</evidence>
<dbReference type="GO" id="GO:0005829">
    <property type="term" value="C:cytosol"/>
    <property type="evidence" value="ECO:0007669"/>
    <property type="project" value="TreeGrafter"/>
</dbReference>
<comment type="catalytic activity">
    <reaction evidence="4">
        <text>D-glucose 6-phosphate + UDP-alpha-D-glucose = alpha,alpha-trehalose 6-phosphate + UDP + H(+)</text>
        <dbReference type="Rhea" id="RHEA:18889"/>
        <dbReference type="ChEBI" id="CHEBI:15378"/>
        <dbReference type="ChEBI" id="CHEBI:58223"/>
        <dbReference type="ChEBI" id="CHEBI:58429"/>
        <dbReference type="ChEBI" id="CHEBI:58885"/>
        <dbReference type="ChEBI" id="CHEBI:61548"/>
        <dbReference type="EC" id="2.4.1.15"/>
    </reaction>
</comment>
<dbReference type="GO" id="GO:0034605">
    <property type="term" value="P:cellular response to heat"/>
    <property type="evidence" value="ECO:0007669"/>
    <property type="project" value="TreeGrafter"/>
</dbReference>
<dbReference type="Pfam" id="PF00106">
    <property type="entry name" value="adh_short"/>
    <property type="match status" value="1"/>
</dbReference>
<dbReference type="AlphaFoldDB" id="A0A0B8N627"/>
<sequence>MSAGSAAHGALTTIFSNFFVSLPIPKTNLTGQTYIVTGSNAGLGFESSRHINKLGAEKLIMAVRSLSKGATARAEILRSTGREESSIEVWELDMGSHESIKNFAARVSTTLPRVDGVLANAGIMVDKFRLVEGDESILAINVVGVFLLFALLIPKLRESADKFQIAPRFTIPNSALHYMASLKEVEDKNGRGIFNTLNDSKTANMADRYNLSKLLVIYACRELADKINGDTKNSSTAIVINTPNPSYCKSALQLGTEQGRTTSAKLFEKVLARTTEEGSRTLVHGVTSGPETNGQYLTNCHVQTPSSSVTSAKGARIQKQFFGELVDRLISIAPEMHVPRHMTSTILTPDQADFADPTKDPPVLTFIFYWQAKRHFGMEFFPDLSSITKSPSCETTTSTSKEMPSEPKRNLIVVSNRLPLSVKRSEDGSYHSSMSSGGLVTSLSGLTKTTEFRWFGWPGMSPKEAEEQEEIRRSLASHNAIPVFLDEELAHKHYNGFSNQILWPILHYQSGVTYDEEMWEAYKKVNEIFADYIADAAQEEDLIWVHDYHLMLLPKLLRERMAKKKRQACIGFSLHTPFPPSETLKVLPVAKDILEGTLSSTLVGFHTDDYRKNFAESCEYLLNARSQDSAILYKDRLVKTGRFTVGIDPDKFNETLKQDEVQTRIKDLNERYKDIKVIVGVDRLDYIKGLTQKLHGFEQFLTDYPKWQGKVVLIQVAVPSREDVKEYQDLETAISCQVGKINGKFSKPEYSPIIYLHRSIPFTELTALYSIADMCLLTSSRDGMNLVAFEYVACQEQRNGVLALSEFAGASVFMADGTVQFHPANIKEMAQCIHKGLTMSKEERKERYDKLKKFVHTNTSAKWGQSFVTELSKRHV</sequence>
<dbReference type="EMBL" id="DF933839">
    <property type="protein sequence ID" value="GAM42119.1"/>
    <property type="molecule type" value="Genomic_DNA"/>
</dbReference>
<dbReference type="PANTHER" id="PTHR10788">
    <property type="entry name" value="TREHALOSE-6-PHOSPHATE SYNTHASE"/>
    <property type="match status" value="1"/>
</dbReference>
<dbReference type="Pfam" id="PF00982">
    <property type="entry name" value="Glyco_transf_20"/>
    <property type="match status" value="1"/>
</dbReference>
<dbReference type="GO" id="GO:0005992">
    <property type="term" value="P:trehalose biosynthetic process"/>
    <property type="evidence" value="ECO:0007669"/>
    <property type="project" value="InterPro"/>
</dbReference>
<accession>A0A0B8N627</accession>
<keyword evidence="6" id="KW-1185">Reference proteome</keyword>
<dbReference type="InterPro" id="IPR036291">
    <property type="entry name" value="NAD(P)-bd_dom_sf"/>
</dbReference>
<evidence type="ECO:0000313" key="6">
    <source>
        <dbReference type="Proteomes" id="UP000053095"/>
    </source>
</evidence>
<organism evidence="5 6">
    <name type="scientific">Talaromyces pinophilus</name>
    <name type="common">Penicillium pinophilum</name>
    <dbReference type="NCBI Taxonomy" id="128442"/>
    <lineage>
        <taxon>Eukaryota</taxon>
        <taxon>Fungi</taxon>
        <taxon>Dikarya</taxon>
        <taxon>Ascomycota</taxon>
        <taxon>Pezizomycotina</taxon>
        <taxon>Eurotiomycetes</taxon>
        <taxon>Eurotiomycetidae</taxon>
        <taxon>Eurotiales</taxon>
        <taxon>Trichocomaceae</taxon>
        <taxon>Talaromyces</taxon>
        <taxon>Talaromyces sect. Talaromyces</taxon>
    </lineage>
</organism>
<gene>
    <name evidence="5" type="ORF">TCE0_043f15799</name>
</gene>
<dbReference type="InterPro" id="IPR001830">
    <property type="entry name" value="Glyco_trans_20"/>
</dbReference>
<dbReference type="EC" id="2.4.1.15" evidence="1"/>
<dbReference type="Proteomes" id="UP000053095">
    <property type="component" value="Unassembled WGS sequence"/>
</dbReference>
<proteinExistence type="predicted"/>
<dbReference type="Gene3D" id="3.40.50.2000">
    <property type="entry name" value="Glycogen Phosphorylase B"/>
    <property type="match status" value="2"/>
</dbReference>
<dbReference type="GO" id="GO:0004805">
    <property type="term" value="F:trehalose-phosphatase activity"/>
    <property type="evidence" value="ECO:0007669"/>
    <property type="project" value="TreeGrafter"/>
</dbReference>
<dbReference type="FunFam" id="3.40.50.2000:FF:000007">
    <property type="entry name" value="Trehalose-6-phosphate synthase"/>
    <property type="match status" value="1"/>
</dbReference>
<keyword evidence="3" id="KW-0808">Transferase</keyword>
<dbReference type="SUPFAM" id="SSF51735">
    <property type="entry name" value="NAD(P)-binding Rossmann-fold domains"/>
    <property type="match status" value="1"/>
</dbReference>
<evidence type="ECO:0000256" key="1">
    <source>
        <dbReference type="ARBA" id="ARBA00012538"/>
    </source>
</evidence>
<evidence type="ECO:0000256" key="4">
    <source>
        <dbReference type="ARBA" id="ARBA00048039"/>
    </source>
</evidence>
<reference evidence="6" key="1">
    <citation type="journal article" date="2015" name="Genome Announc.">
        <title>Draft genome sequence of Talaromyces cellulolyticus strain Y-94, a source of lignocellulosic biomass-degrading enzymes.</title>
        <authorList>
            <person name="Fujii T."/>
            <person name="Koike H."/>
            <person name="Sawayama S."/>
            <person name="Yano S."/>
            <person name="Inoue H."/>
        </authorList>
    </citation>
    <scope>NUCLEOTIDE SEQUENCE [LARGE SCALE GENOMIC DNA]</scope>
    <source>
        <strain evidence="6">Y-94</strain>
    </source>
</reference>